<dbReference type="Gene3D" id="2.10.25.10">
    <property type="entry name" value="Laminin"/>
    <property type="match status" value="11"/>
</dbReference>
<dbReference type="FunFam" id="2.10.25.10:FF:000084">
    <property type="entry name" value="Laminin subunit alpha 3"/>
    <property type="match status" value="1"/>
</dbReference>
<dbReference type="InterPro" id="IPR056863">
    <property type="entry name" value="LMN_ATRN_NET-like_EGF"/>
</dbReference>
<keyword evidence="10" id="KW-0325">Glycoprotein</keyword>
<evidence type="ECO:0000256" key="2">
    <source>
        <dbReference type="ARBA" id="ARBA00022525"/>
    </source>
</evidence>
<dbReference type="PANTHER" id="PTHR10574:SF375">
    <property type="entry name" value="LAMININ SUBUNIT BETA-1"/>
    <property type="match status" value="1"/>
</dbReference>
<keyword evidence="8 13" id="KW-0175">Coiled coil</keyword>
<accession>A0A8K0FX19</accession>
<feature type="disulfide bond" evidence="12">
    <location>
        <begin position="504"/>
        <end position="513"/>
    </location>
</feature>
<evidence type="ECO:0000259" key="15">
    <source>
        <dbReference type="PROSITE" id="PS50027"/>
    </source>
</evidence>
<keyword evidence="11 12" id="KW-0424">Laminin EGF-like domain</keyword>
<feature type="disulfide bond" evidence="12">
    <location>
        <begin position="1162"/>
        <end position="1171"/>
    </location>
</feature>
<feature type="disulfide bond" evidence="12">
    <location>
        <begin position="836"/>
        <end position="853"/>
    </location>
</feature>
<keyword evidence="3" id="KW-0272">Extracellular matrix</keyword>
<comment type="caution">
    <text evidence="18">The sequence shown here is derived from an EMBL/GenBank/DDBJ whole genome shotgun (WGS) entry which is preliminary data.</text>
</comment>
<dbReference type="EMBL" id="VTPC01090570">
    <property type="protein sequence ID" value="KAF2883005.1"/>
    <property type="molecule type" value="Genomic_DNA"/>
</dbReference>
<feature type="disulfide bond" evidence="12">
    <location>
        <begin position="1064"/>
        <end position="1073"/>
    </location>
</feature>
<organism evidence="18 19">
    <name type="scientific">Ignelater luminosus</name>
    <name type="common">Cucubano</name>
    <name type="synonym">Pyrophorus luminosus</name>
    <dbReference type="NCBI Taxonomy" id="2038154"/>
    <lineage>
        <taxon>Eukaryota</taxon>
        <taxon>Metazoa</taxon>
        <taxon>Ecdysozoa</taxon>
        <taxon>Arthropoda</taxon>
        <taxon>Hexapoda</taxon>
        <taxon>Insecta</taxon>
        <taxon>Pterygota</taxon>
        <taxon>Neoptera</taxon>
        <taxon>Endopterygota</taxon>
        <taxon>Coleoptera</taxon>
        <taxon>Polyphaga</taxon>
        <taxon>Elateriformia</taxon>
        <taxon>Elateroidea</taxon>
        <taxon>Elateridae</taxon>
        <taxon>Agrypninae</taxon>
        <taxon>Pyrophorini</taxon>
        <taxon>Ignelater</taxon>
    </lineage>
</organism>
<evidence type="ECO:0000256" key="5">
    <source>
        <dbReference type="ARBA" id="ARBA00022737"/>
    </source>
</evidence>
<keyword evidence="6" id="KW-0084">Basement membrane</keyword>
<evidence type="ECO:0000256" key="6">
    <source>
        <dbReference type="ARBA" id="ARBA00022869"/>
    </source>
</evidence>
<dbReference type="GO" id="GO:0043256">
    <property type="term" value="C:laminin complex"/>
    <property type="evidence" value="ECO:0007669"/>
    <property type="project" value="TreeGrafter"/>
</dbReference>
<feature type="domain" description="Laminin IV type B" evidence="16">
    <location>
        <begin position="572"/>
        <end position="780"/>
    </location>
</feature>
<comment type="subcellular location">
    <subcellularLocation>
        <location evidence="1">Secreted</location>
        <location evidence="1">Extracellular space</location>
        <location evidence="1">Extracellular matrix</location>
        <location evidence="1">Basement membrane</location>
    </subcellularLocation>
</comment>
<evidence type="ECO:0000256" key="3">
    <source>
        <dbReference type="ARBA" id="ARBA00022530"/>
    </source>
</evidence>
<evidence type="ECO:0000259" key="16">
    <source>
        <dbReference type="PROSITE" id="PS51116"/>
    </source>
</evidence>
<gene>
    <name evidence="18" type="ORF">ILUMI_23143</name>
</gene>
<dbReference type="FunFam" id="2.10.25.10:FF:000082">
    <property type="entry name" value="Laminin subunit alpha 1"/>
    <property type="match status" value="1"/>
</dbReference>
<dbReference type="FunFam" id="2.10.25.10:FF:000011">
    <property type="entry name" value="Cadherin EGF LAG seven-pass G-type receptor"/>
    <property type="match status" value="2"/>
</dbReference>
<dbReference type="PRINTS" id="PR00011">
    <property type="entry name" value="EGFLAMININ"/>
</dbReference>
<feature type="disulfide bond" evidence="12">
    <location>
        <begin position="899"/>
        <end position="908"/>
    </location>
</feature>
<feature type="disulfide bond" evidence="12">
    <location>
        <begin position="389"/>
        <end position="398"/>
    </location>
</feature>
<dbReference type="Pfam" id="PF23219">
    <property type="entry name" value="LAMB1"/>
    <property type="match status" value="1"/>
</dbReference>
<keyword evidence="7" id="KW-0130">Cell adhesion</keyword>
<dbReference type="FunFam" id="2.10.25.10:FF:000065">
    <property type="entry name" value="Laminin subunit beta 1"/>
    <property type="match status" value="1"/>
</dbReference>
<evidence type="ECO:0000256" key="10">
    <source>
        <dbReference type="ARBA" id="ARBA00023180"/>
    </source>
</evidence>
<dbReference type="GO" id="GO:0034446">
    <property type="term" value="P:substrate adhesion-dependent cell spreading"/>
    <property type="evidence" value="ECO:0007669"/>
    <property type="project" value="TreeGrafter"/>
</dbReference>
<feature type="domain" description="Laminin EGF-like" evidence="15">
    <location>
        <begin position="834"/>
        <end position="879"/>
    </location>
</feature>
<feature type="domain" description="Laminin N-terminal" evidence="17">
    <location>
        <begin position="54"/>
        <end position="295"/>
    </location>
</feature>
<evidence type="ECO:0000313" key="18">
    <source>
        <dbReference type="EMBL" id="KAF2883005.1"/>
    </source>
</evidence>
<evidence type="ECO:0000256" key="8">
    <source>
        <dbReference type="ARBA" id="ARBA00023054"/>
    </source>
</evidence>
<feature type="disulfide bond" evidence="12">
    <location>
        <begin position="452"/>
        <end position="461"/>
    </location>
</feature>
<evidence type="ECO:0000259" key="17">
    <source>
        <dbReference type="PROSITE" id="PS51117"/>
    </source>
</evidence>
<dbReference type="GO" id="GO:0016477">
    <property type="term" value="P:cell migration"/>
    <property type="evidence" value="ECO:0007669"/>
    <property type="project" value="TreeGrafter"/>
</dbReference>
<dbReference type="Pfam" id="PF24973">
    <property type="entry name" value="EGF_LMN_ATRN"/>
    <property type="match status" value="2"/>
</dbReference>
<feature type="disulfide bond" evidence="12">
    <location>
        <begin position="786"/>
        <end position="798"/>
    </location>
</feature>
<protein>
    <recommendedName>
        <fullName evidence="20">Laminin subunit beta-1</fullName>
    </recommendedName>
</protein>
<feature type="domain" description="Laminin EGF-like" evidence="15">
    <location>
        <begin position="1141"/>
        <end position="1187"/>
    </location>
</feature>
<dbReference type="PANTHER" id="PTHR10574">
    <property type="entry name" value="NETRIN/LAMININ-RELATED"/>
    <property type="match status" value="1"/>
</dbReference>
<dbReference type="FunFam" id="2.10.25.10:FF:000138">
    <property type="entry name" value="Laminin subunit beta 1"/>
    <property type="match status" value="1"/>
</dbReference>
<dbReference type="FunFam" id="2.10.25.10:FF:000130">
    <property type="entry name" value="Laminin subunit beta 1"/>
    <property type="match status" value="1"/>
</dbReference>
<dbReference type="InterPro" id="IPR050440">
    <property type="entry name" value="Laminin/Netrin_ECM"/>
</dbReference>
<dbReference type="PROSITE" id="PS01248">
    <property type="entry name" value="EGF_LAM_1"/>
    <property type="match status" value="7"/>
</dbReference>
<feature type="disulfide bond" evidence="12">
    <location>
        <begin position="1143"/>
        <end position="1160"/>
    </location>
</feature>
<feature type="domain" description="Laminin EGF-like" evidence="15">
    <location>
        <begin position="482"/>
        <end position="532"/>
    </location>
</feature>
<dbReference type="GO" id="GO:0007411">
    <property type="term" value="P:axon guidance"/>
    <property type="evidence" value="ECO:0007669"/>
    <property type="project" value="TreeGrafter"/>
</dbReference>
<keyword evidence="19" id="KW-1185">Reference proteome</keyword>
<feature type="disulfide bond" evidence="12">
    <location>
        <begin position="1141"/>
        <end position="1153"/>
    </location>
</feature>
<evidence type="ECO:0000256" key="1">
    <source>
        <dbReference type="ARBA" id="ARBA00004302"/>
    </source>
</evidence>
<feature type="disulfide bond" evidence="12">
    <location>
        <begin position="855"/>
        <end position="864"/>
    </location>
</feature>
<feature type="coiled-coil region" evidence="13">
    <location>
        <begin position="1251"/>
        <end position="1392"/>
    </location>
</feature>
<dbReference type="Pfam" id="PF21199">
    <property type="entry name" value="LAMININ_IV_B"/>
    <property type="match status" value="1"/>
</dbReference>
<feature type="disulfide bond" evidence="12">
    <location>
        <begin position="1092"/>
        <end position="1104"/>
    </location>
</feature>
<dbReference type="PROSITE" id="PS51117">
    <property type="entry name" value="LAMININ_NTER"/>
    <property type="match status" value="1"/>
</dbReference>
<dbReference type="FunFam" id="2.10.25.10:FF:000101">
    <property type="entry name" value="Laminin subunit beta 1"/>
    <property type="match status" value="1"/>
</dbReference>
<dbReference type="FunFam" id="2.10.25.10:FF:000135">
    <property type="entry name" value="Laminin subunit beta 4"/>
    <property type="match status" value="2"/>
</dbReference>
<evidence type="ECO:0000256" key="13">
    <source>
        <dbReference type="SAM" id="Coils"/>
    </source>
</evidence>
<dbReference type="FunFam" id="2.10.25.10:FF:000280">
    <property type="entry name" value="Laminin subunit beta 4"/>
    <property type="match status" value="1"/>
</dbReference>
<dbReference type="Pfam" id="PF00053">
    <property type="entry name" value="EGF_laminin"/>
    <property type="match status" value="11"/>
</dbReference>
<dbReference type="GO" id="GO:0009888">
    <property type="term" value="P:tissue development"/>
    <property type="evidence" value="ECO:0007669"/>
    <property type="project" value="TreeGrafter"/>
</dbReference>
<feature type="domain" description="Laminin EGF-like" evidence="15">
    <location>
        <begin position="989"/>
        <end position="1040"/>
    </location>
</feature>
<dbReference type="Gene3D" id="2.170.300.10">
    <property type="entry name" value="Tie2 ligand-binding domain superfamily"/>
    <property type="match status" value="1"/>
</dbReference>
<keyword evidence="4 14" id="KW-0732">Signal</keyword>
<feature type="disulfide bond" evidence="12">
    <location>
        <begin position="834"/>
        <end position="846"/>
    </location>
</feature>
<evidence type="ECO:0000256" key="9">
    <source>
        <dbReference type="ARBA" id="ARBA00023157"/>
    </source>
</evidence>
<dbReference type="SMART" id="SM00180">
    <property type="entry name" value="EGF_Lam"/>
    <property type="match status" value="13"/>
</dbReference>
<comment type="caution">
    <text evidence="12">Lacks conserved residue(s) required for the propagation of feature annotation.</text>
</comment>
<dbReference type="InterPro" id="IPR008211">
    <property type="entry name" value="Laminin_N"/>
</dbReference>
<dbReference type="OrthoDB" id="5985440at2759"/>
<dbReference type="PROSITE" id="PS51116">
    <property type="entry name" value="LAMININ_IVB"/>
    <property type="match status" value="1"/>
</dbReference>
<dbReference type="SMART" id="SM00136">
    <property type="entry name" value="LamNT"/>
    <property type="match status" value="1"/>
</dbReference>
<feature type="domain" description="Laminin EGF-like" evidence="15">
    <location>
        <begin position="422"/>
        <end position="481"/>
    </location>
</feature>
<dbReference type="SMART" id="SM00181">
    <property type="entry name" value="EGF"/>
    <property type="match status" value="9"/>
</dbReference>
<evidence type="ECO:0008006" key="20">
    <source>
        <dbReference type="Google" id="ProtNLM"/>
    </source>
</evidence>
<feature type="domain" description="Laminin EGF-like" evidence="15">
    <location>
        <begin position="1041"/>
        <end position="1091"/>
    </location>
</feature>
<dbReference type="GO" id="GO:0009887">
    <property type="term" value="P:animal organ morphogenesis"/>
    <property type="evidence" value="ECO:0007669"/>
    <property type="project" value="TreeGrafter"/>
</dbReference>
<sequence length="1781" mass="199190">MSCRTSMWNLATLFSIFLGFYNYVPVHSQYGGARDRVRGNPTRGYIPVKLHPCEQSSCYPATGNLLIGREKQLHASSTCGLYEQQRYCIVSHLEDPKKCFWCDANPKDPKLHILSHNISNIVYRYYSGTRRKSWWQSENGKENVTIQLDLEAEFHFTHLIITFKTFRPAAMLIERSYDFGKTWQVYRYFAYNCNESFPGVPINAENVKNLTDVVCETRYSQVAPSTDGELIYRVLPPWMHIDNPYSQEVQNLLKMTNLRINFTKLHTLGDDLLDKREEIQEKYYYAISDMVVRGSCSCYGHANRCLPLPGMEPKPDMVHGRCECTHNTKGSNCEECEDFFNDLPWRPAIGKQTNACKRCNCNNHATSCHFDPAVYEQTGRVSGGVCDGCRHNTMGPNCEQCKPFYYRDPLRDIQDPEICRPCDCDPHGSLDGGICDSITDIINGLEAGRCHCKTNVEGRRCDTCKNGFWNFDANNPNGCQSCTCSTKGTIDNQGCNVYTGECTCKRYVTGRDCNQCLPEYWGLSDKRDGCQLCHCDPGGSYDNSCDVITGQCKCREHMTGRRCDIPQQQHFTASLDFLLYEAELAKSSASCQVVIREPYRDGRTNTWTGTGFVKAPEGAFVEFTIDDIKTSMEYDVVIRYEPLLPDKWEDITVTIIRPGPIDHTGPCAGVHPSDDIKRVSLPSNSRSAPVFPPACLEAGQVYKVRLDFNSYAYDKPSPTAAVLIDSIVLVPRIEAIPWFNGTAPGEYTKHHCSIAVMSNNKESISDVCKKYHNSIAAYVFNGALSCQCHPTGSVSKLCQEYGGNCLCKPNVVGRRCDRCEPGTYGFGPEGCRACDCNSIGALDNFCNVTTGQCKCRANTYGRECDQCRTGFWNFPNCQRCDCHGHADVCDSRTGACINCRDNTEGHTCDRCIEGYYGDPRLGVDIPCRPCPCPGVEGSGHNYAYRCSLDPYTKDVICECKEGYSGSRCDVCADNYYGNPEVPGGSCQPCDCSDKIDLLKPGNCDPHTGKCLQCLYNTTGDHCEVCSPGFYRYDDNDVCQQCVCHMLGTNIAAGPCNPHTGQCHCFPNVVGKECDQCAVNHWKIASGSGCESCNCDPVGSERQQCNLYDGQCDCKENFGGRQCNECKANYWGDPKRNECFKCQCNIHGSETLQCSRKNGACVCRLGIGGFNCDECARGYLGAAPICSPCGECFDNWDRILQGHRNVTLQVIDRAKNIKKIGATGAYTTEFDEMQQQLDEIEALLNSTKYINVDSIEQKLIDLRRQINETESGPLQDLYGLLDNATQGITLANIQLQHLKDGKNKLQQRIKELEGNGTALQEADVQGALNLVHNAKEKADIAAHKAERTQETVNYAERQCKATENLVNITEKEFKEMQDNNEQALQEIKNNLTKLNSIIPDLNHLVCDGRGDPCDPICGGAGCDSCGAAISCENGAKQQAESALSLANKTEFVLREKEAKANDFIRNVTQLNTTLAKHLSQNAYDKAYEAFLESNSSLDEVNTLKLHIKEFLSQNHSTPEDIRKVGNAVLSKKIHLKPEAIKELARKIKETVESLTNIDPIIEATADDLRKVQKLKEDADRAKMQATEILKVAEEVREALSNSSLAQEHAGIAIINAKRDIDEVNSLLDKIGNTTSDAQIRTSETSLQIEQLADRLKQLQTKITKDEVFAQRVIEESQEIHKEANDTHDKSEKLLNQYQQVRKELESKLSKVENSKARANDLFNRAFNLTIKIKEAEASIDNLKNTPEALLRSLEDNIQQLIQEMKQHNEKIAYKESYYKKCT</sequence>
<evidence type="ECO:0000313" key="19">
    <source>
        <dbReference type="Proteomes" id="UP000801492"/>
    </source>
</evidence>
<dbReference type="Proteomes" id="UP000801492">
    <property type="component" value="Unassembled WGS sequence"/>
</dbReference>
<feature type="chain" id="PRO_5035427367" description="Laminin subunit beta-1" evidence="14">
    <location>
        <begin position="29"/>
        <end position="1781"/>
    </location>
</feature>
<feature type="disulfide bond" evidence="12">
    <location>
        <begin position="1013"/>
        <end position="1022"/>
    </location>
</feature>
<dbReference type="GO" id="GO:0030054">
    <property type="term" value="C:cell junction"/>
    <property type="evidence" value="ECO:0007669"/>
    <property type="project" value="UniProtKB-ARBA"/>
</dbReference>
<feature type="domain" description="Laminin EGF-like" evidence="15">
    <location>
        <begin position="880"/>
        <end position="929"/>
    </location>
</feature>
<feature type="signal peptide" evidence="14">
    <location>
        <begin position="1"/>
        <end position="28"/>
    </location>
</feature>
<feature type="disulfide bond" evidence="12">
    <location>
        <begin position="788"/>
        <end position="805"/>
    </location>
</feature>
<reference evidence="18" key="1">
    <citation type="submission" date="2019-08" db="EMBL/GenBank/DDBJ databases">
        <title>The genome of the North American firefly Photinus pyralis.</title>
        <authorList>
            <consortium name="Photinus pyralis genome working group"/>
            <person name="Fallon T.R."/>
            <person name="Sander Lower S.E."/>
            <person name="Weng J.-K."/>
        </authorList>
    </citation>
    <scope>NUCLEOTIDE SEQUENCE</scope>
    <source>
        <strain evidence="18">TRF0915ILg1</strain>
        <tissue evidence="18">Whole body</tissue>
    </source>
</reference>
<feature type="disulfide bond" evidence="12">
    <location>
        <begin position="1094"/>
        <end position="1111"/>
    </location>
</feature>
<feature type="domain" description="Laminin EGF-like" evidence="15">
    <location>
        <begin position="1092"/>
        <end position="1140"/>
    </location>
</feature>
<dbReference type="FunFam" id="2.170.300.10:FF:000001">
    <property type="entry name" value="Laminin subunit beta-1"/>
    <property type="match status" value="1"/>
</dbReference>
<dbReference type="FunFam" id="2.60.120.260:FF:000010">
    <property type="entry name" value="Laminin subunit beta 1"/>
    <property type="match status" value="1"/>
</dbReference>
<keyword evidence="9 12" id="KW-1015">Disulfide bond</keyword>
<feature type="coiled-coil region" evidence="13">
    <location>
        <begin position="1640"/>
        <end position="1769"/>
    </location>
</feature>
<evidence type="ECO:0000256" key="14">
    <source>
        <dbReference type="SAM" id="SignalP"/>
    </source>
</evidence>
<dbReference type="GO" id="GO:0070831">
    <property type="term" value="P:basement membrane assembly"/>
    <property type="evidence" value="ECO:0007669"/>
    <property type="project" value="TreeGrafter"/>
</dbReference>
<dbReference type="InterPro" id="IPR002049">
    <property type="entry name" value="LE_dom"/>
</dbReference>
<feature type="disulfide bond" evidence="12">
    <location>
        <begin position="516"/>
        <end position="530"/>
    </location>
</feature>
<evidence type="ECO:0000256" key="7">
    <source>
        <dbReference type="ARBA" id="ARBA00022889"/>
    </source>
</evidence>
<name>A0A8K0FX19_IGNLU</name>
<dbReference type="InterPro" id="IPR000742">
    <property type="entry name" value="EGF"/>
</dbReference>
<feature type="disulfide bond" evidence="12">
    <location>
        <begin position="1113"/>
        <end position="1122"/>
    </location>
</feature>
<dbReference type="InterPro" id="IPR056558">
    <property type="entry name" value="LAMB1-4_helical"/>
</dbReference>
<evidence type="ECO:0000256" key="12">
    <source>
        <dbReference type="PROSITE-ProRule" id="PRU00460"/>
    </source>
</evidence>
<dbReference type="SUPFAM" id="SSF57196">
    <property type="entry name" value="EGF/Laminin"/>
    <property type="match status" value="12"/>
</dbReference>
<feature type="disulfide bond" evidence="12">
    <location>
        <begin position="807"/>
        <end position="816"/>
    </location>
</feature>
<keyword evidence="2" id="KW-0964">Secreted</keyword>
<dbReference type="Pfam" id="PF00055">
    <property type="entry name" value="Laminin_N"/>
    <property type="match status" value="1"/>
</dbReference>
<keyword evidence="5" id="KW-0677">Repeat</keyword>
<feature type="domain" description="Laminin EGF-like" evidence="15">
    <location>
        <begin position="359"/>
        <end position="421"/>
    </location>
</feature>
<evidence type="ECO:0000256" key="11">
    <source>
        <dbReference type="ARBA" id="ARBA00023292"/>
    </source>
</evidence>
<dbReference type="CDD" id="cd00055">
    <property type="entry name" value="EGF_Lam"/>
    <property type="match status" value="13"/>
</dbReference>
<proteinExistence type="predicted"/>
<evidence type="ECO:0000256" key="4">
    <source>
        <dbReference type="ARBA" id="ARBA00022729"/>
    </source>
</evidence>
<dbReference type="InterPro" id="IPR013015">
    <property type="entry name" value="Laminin_IV_B"/>
</dbReference>
<dbReference type="FunFam" id="2.170.300.10:FF:000004">
    <property type="entry name" value="Laminin subunit beta 1"/>
    <property type="match status" value="1"/>
</dbReference>
<dbReference type="PROSITE" id="PS50027">
    <property type="entry name" value="EGF_LAM_2"/>
    <property type="match status" value="10"/>
</dbReference>
<feature type="domain" description="Laminin EGF-like" evidence="15">
    <location>
        <begin position="786"/>
        <end position="833"/>
    </location>
</feature>
<dbReference type="Gene3D" id="2.60.120.260">
    <property type="entry name" value="Galactose-binding domain-like"/>
    <property type="match status" value="1"/>
</dbReference>